<dbReference type="InterPro" id="IPR003753">
    <property type="entry name" value="Exonuc_VII_L"/>
</dbReference>
<dbReference type="Pfam" id="PF13742">
    <property type="entry name" value="tRNA_anti_2"/>
    <property type="match status" value="1"/>
</dbReference>
<protein>
    <recommendedName>
        <fullName evidence="5">Exodeoxyribonuclease 7 large subunit</fullName>
        <ecNumber evidence="5">3.1.11.6</ecNumber>
    </recommendedName>
    <alternativeName>
        <fullName evidence="5">Exodeoxyribonuclease VII large subunit</fullName>
        <shortName evidence="5">Exonuclease VII large subunit</shortName>
    </alternativeName>
</protein>
<keyword evidence="3 5" id="KW-0378">Hydrolase</keyword>
<dbReference type="PANTHER" id="PTHR30008">
    <property type="entry name" value="EXODEOXYRIBONUCLEASE 7 LARGE SUBUNIT"/>
    <property type="match status" value="1"/>
</dbReference>
<comment type="subcellular location">
    <subcellularLocation>
        <location evidence="5 6">Cytoplasm</location>
    </subcellularLocation>
</comment>
<dbReference type="GO" id="GO:0008855">
    <property type="term" value="F:exodeoxyribonuclease VII activity"/>
    <property type="evidence" value="ECO:0007669"/>
    <property type="project" value="UniProtKB-UniRule"/>
</dbReference>
<evidence type="ECO:0000313" key="10">
    <source>
        <dbReference type="Proteomes" id="UP000250918"/>
    </source>
</evidence>
<dbReference type="GO" id="GO:0009318">
    <property type="term" value="C:exodeoxyribonuclease VII complex"/>
    <property type="evidence" value="ECO:0007669"/>
    <property type="project" value="UniProtKB-UniRule"/>
</dbReference>
<dbReference type="GO" id="GO:0006308">
    <property type="term" value="P:DNA catabolic process"/>
    <property type="evidence" value="ECO:0007669"/>
    <property type="project" value="UniProtKB-UniRule"/>
</dbReference>
<dbReference type="Proteomes" id="UP000250918">
    <property type="component" value="Unassembled WGS sequence"/>
</dbReference>
<dbReference type="InterPro" id="IPR025824">
    <property type="entry name" value="OB-fold_nuc-bd_dom"/>
</dbReference>
<comment type="similarity">
    <text evidence="5 6">Belongs to the XseA family.</text>
</comment>
<comment type="caution">
    <text evidence="9">The sequence shown here is derived from an EMBL/GenBank/DDBJ whole genome shotgun (WGS) entry which is preliminary data.</text>
</comment>
<dbReference type="CDD" id="cd04489">
    <property type="entry name" value="ExoVII_LU_OBF"/>
    <property type="match status" value="1"/>
</dbReference>
<dbReference type="GO" id="GO:0003676">
    <property type="term" value="F:nucleic acid binding"/>
    <property type="evidence" value="ECO:0007669"/>
    <property type="project" value="InterPro"/>
</dbReference>
<comment type="function">
    <text evidence="5">Bidirectionally degrades single-stranded DNA into large acid-insoluble oligonucleotides, which are then degraded further into small acid-soluble oligonucleotides.</text>
</comment>
<comment type="catalytic activity">
    <reaction evidence="5 6">
        <text>Exonucleolytic cleavage in either 5'- to 3'- or 3'- to 5'-direction to yield nucleoside 5'-phosphates.</text>
        <dbReference type="EC" id="3.1.11.6"/>
    </reaction>
</comment>
<evidence type="ECO:0000256" key="5">
    <source>
        <dbReference type="HAMAP-Rule" id="MF_00378"/>
    </source>
</evidence>
<gene>
    <name evidence="5 9" type="primary">xseA</name>
    <name evidence="9" type="ORF">C3F09_10955</name>
</gene>
<evidence type="ECO:0000313" key="9">
    <source>
        <dbReference type="EMBL" id="PWB68838.1"/>
    </source>
</evidence>
<keyword evidence="1 5" id="KW-0963">Cytoplasm</keyword>
<dbReference type="PANTHER" id="PTHR30008:SF0">
    <property type="entry name" value="EXODEOXYRIBONUCLEASE 7 LARGE SUBUNIT"/>
    <property type="match status" value="1"/>
</dbReference>
<dbReference type="GO" id="GO:0005737">
    <property type="term" value="C:cytoplasm"/>
    <property type="evidence" value="ECO:0007669"/>
    <property type="project" value="UniProtKB-SubCell"/>
</dbReference>
<accession>A0A855X2V2</accession>
<dbReference type="HAMAP" id="MF_00378">
    <property type="entry name" value="Exonuc_7_L"/>
    <property type="match status" value="1"/>
</dbReference>
<dbReference type="InterPro" id="IPR020579">
    <property type="entry name" value="Exonuc_VII_lsu_C"/>
</dbReference>
<dbReference type="EC" id="3.1.11.6" evidence="5"/>
<keyword evidence="4 5" id="KW-0269">Exonuclease</keyword>
<evidence type="ECO:0000256" key="6">
    <source>
        <dbReference type="RuleBase" id="RU004355"/>
    </source>
</evidence>
<dbReference type="NCBIfam" id="TIGR00237">
    <property type="entry name" value="xseA"/>
    <property type="match status" value="1"/>
</dbReference>
<dbReference type="AlphaFoldDB" id="A0A855X2V2"/>
<evidence type="ECO:0000259" key="8">
    <source>
        <dbReference type="Pfam" id="PF13742"/>
    </source>
</evidence>
<reference evidence="9 10" key="1">
    <citation type="journal article" date="2018" name="ISME J.">
        <title>A methanotrophic archaeon couples anaerobic oxidation of methane to Fe(III) reduction.</title>
        <authorList>
            <person name="Cai C."/>
            <person name="Leu A.O."/>
            <person name="Xie G.J."/>
            <person name="Guo J."/>
            <person name="Feng Y."/>
            <person name="Zhao J.X."/>
            <person name="Tyson G.W."/>
            <person name="Yuan Z."/>
            <person name="Hu S."/>
        </authorList>
    </citation>
    <scope>NUCLEOTIDE SEQUENCE [LARGE SCALE GENOMIC DNA]</scope>
    <source>
        <strain evidence="9">FeB_12</strain>
    </source>
</reference>
<evidence type="ECO:0000256" key="4">
    <source>
        <dbReference type="ARBA" id="ARBA00022839"/>
    </source>
</evidence>
<evidence type="ECO:0000256" key="3">
    <source>
        <dbReference type="ARBA" id="ARBA00022801"/>
    </source>
</evidence>
<evidence type="ECO:0000259" key="7">
    <source>
        <dbReference type="Pfam" id="PF02601"/>
    </source>
</evidence>
<organism evidence="9 10">
    <name type="scientific">candidate division GN15 bacterium</name>
    <dbReference type="NCBI Taxonomy" id="2072418"/>
    <lineage>
        <taxon>Bacteria</taxon>
        <taxon>candidate division GN15</taxon>
    </lineage>
</organism>
<comment type="subunit">
    <text evidence="5">Heterooligomer composed of large and small subunits.</text>
</comment>
<dbReference type="Pfam" id="PF02601">
    <property type="entry name" value="Exonuc_VII_L"/>
    <property type="match status" value="1"/>
</dbReference>
<keyword evidence="2 5" id="KW-0540">Nuclease</keyword>
<name>A0A855X2V2_9BACT</name>
<sequence length="406" mass="45013">MATTPKAYTVTAITRMIKTALEESFSDIWVEGEISGYLHHTSGHRYFSLKDENAIIKVVMWRGIGAYLKFEPQNGQKVRVRGDITVYEKNGQYQLSAKEILPVGIGPLELAFRQLYEKLSGEGLFDEERKQPIPQYPGRIGVVTSPTGAAIRDIINIARRRNNSVQLIIYPAQVQGDGAEKTIAAGIEYLNTRDDIDLIIVGRGGGSLEDLWPFNTEITVRAIVASRVPVVSAVGHEIDTTLSDLAADLRAPTPSAAAELVVWSKADFREQLQGMLSSQASELQYLVDHARLELGSLMSRSVYTRPLDRVQQQQQRLDDLVRLLMFGGKMRLAEHRNALSLSVSRLDGLSPLKVLVRGYSVSRSLPDRKVLKSAREVKPGDRMETILADGRIVSTVNETTDSGELQ</sequence>
<evidence type="ECO:0000256" key="2">
    <source>
        <dbReference type="ARBA" id="ARBA00022722"/>
    </source>
</evidence>
<feature type="domain" description="Exonuclease VII large subunit C-terminal" evidence="7">
    <location>
        <begin position="124"/>
        <end position="339"/>
    </location>
</feature>
<evidence type="ECO:0000256" key="1">
    <source>
        <dbReference type="ARBA" id="ARBA00022490"/>
    </source>
</evidence>
<proteinExistence type="inferred from homology"/>
<feature type="domain" description="OB-fold nucleic acid binding" evidence="8">
    <location>
        <begin position="8"/>
        <end position="100"/>
    </location>
</feature>
<dbReference type="EMBL" id="PQAP01000189">
    <property type="protein sequence ID" value="PWB68838.1"/>
    <property type="molecule type" value="Genomic_DNA"/>
</dbReference>